<dbReference type="GO" id="GO:0009002">
    <property type="term" value="F:serine-type D-Ala-D-Ala carboxypeptidase activity"/>
    <property type="evidence" value="ECO:0007669"/>
    <property type="project" value="UniProtKB-EC"/>
</dbReference>
<dbReference type="EC" id="3.4.16.4" evidence="1"/>
<dbReference type="AlphaFoldDB" id="A0A1Y6JUL3"/>
<gene>
    <name evidence="1" type="ORF">LZ3411_0495</name>
</gene>
<name>A0A1Y6JUL3_9LACO</name>
<organism evidence="1 2">
    <name type="scientific">Levilactobacillus zymae</name>
    <dbReference type="NCBI Taxonomy" id="267363"/>
    <lineage>
        <taxon>Bacteria</taxon>
        <taxon>Bacillati</taxon>
        <taxon>Bacillota</taxon>
        <taxon>Bacilli</taxon>
        <taxon>Lactobacillales</taxon>
        <taxon>Lactobacillaceae</taxon>
        <taxon>Levilactobacillus</taxon>
    </lineage>
</organism>
<accession>A0A1Y6JUL3</accession>
<keyword evidence="1" id="KW-0121">Carboxypeptidase</keyword>
<dbReference type="KEGG" id="lzy:LZ3411_0495"/>
<dbReference type="RefSeq" id="WP_087741568.1">
    <property type="nucleotide sequence ID" value="NZ_JBPWQU010000001.1"/>
</dbReference>
<keyword evidence="1" id="KW-0378">Hydrolase</keyword>
<proteinExistence type="predicted"/>
<keyword evidence="1" id="KW-0645">Protease</keyword>
<dbReference type="EMBL" id="LT854705">
    <property type="protein sequence ID" value="SMS13545.1"/>
    <property type="molecule type" value="Genomic_DNA"/>
</dbReference>
<sequence length="118" mass="13964">MRAIQIGTIGLLVVGIGLTMPTAAADQYSARRANSVRVVWRQKMGTHRYHVTQDARYSRHLRVRYATHRRTQQTVWLTDAHQKIYDRYRHTAAIYYHVRSQDGQHSGWIWRGYLRSVR</sequence>
<protein>
    <submittedName>
        <fullName evidence="1">D-alanyl-D-alanine carboxypeptidase</fullName>
        <ecNumber evidence="1">3.4.16.4</ecNumber>
    </submittedName>
</protein>
<reference evidence="2" key="1">
    <citation type="submission" date="2017-05" db="EMBL/GenBank/DDBJ databases">
        <authorList>
            <person name="Papadimitriou K."/>
        </authorList>
    </citation>
    <scope>NUCLEOTIDE SEQUENCE [LARGE SCALE GENOMIC DNA]</scope>
    <source>
        <strain evidence="2">ACA-DC 3411</strain>
    </source>
</reference>
<dbReference type="Proteomes" id="UP000195412">
    <property type="component" value="Chromosome I"/>
</dbReference>
<evidence type="ECO:0000313" key="1">
    <source>
        <dbReference type="EMBL" id="SMS13545.1"/>
    </source>
</evidence>
<evidence type="ECO:0000313" key="2">
    <source>
        <dbReference type="Proteomes" id="UP000195412"/>
    </source>
</evidence>